<dbReference type="EMBL" id="UYRU01060680">
    <property type="protein sequence ID" value="VDN14885.1"/>
    <property type="molecule type" value="Genomic_DNA"/>
</dbReference>
<accession>A0A3P7LCY5</accession>
<evidence type="ECO:0000313" key="2">
    <source>
        <dbReference type="EMBL" id="VDN14885.1"/>
    </source>
</evidence>
<reference evidence="2 3" key="1">
    <citation type="submission" date="2018-11" db="EMBL/GenBank/DDBJ databases">
        <authorList>
            <consortium name="Pathogen Informatics"/>
        </authorList>
    </citation>
    <scope>NUCLEOTIDE SEQUENCE [LARGE SCALE GENOMIC DNA]</scope>
</reference>
<gene>
    <name evidence="2" type="ORF">DILT_LOCUS10716</name>
</gene>
<dbReference type="SUPFAM" id="SSF57196">
    <property type="entry name" value="EGF/Laminin"/>
    <property type="match status" value="1"/>
</dbReference>
<proteinExistence type="predicted"/>
<dbReference type="Proteomes" id="UP000281553">
    <property type="component" value="Unassembled WGS sequence"/>
</dbReference>
<organism evidence="2 3">
    <name type="scientific">Dibothriocephalus latus</name>
    <name type="common">Fish tapeworm</name>
    <name type="synonym">Diphyllobothrium latum</name>
    <dbReference type="NCBI Taxonomy" id="60516"/>
    <lineage>
        <taxon>Eukaryota</taxon>
        <taxon>Metazoa</taxon>
        <taxon>Spiralia</taxon>
        <taxon>Lophotrochozoa</taxon>
        <taxon>Platyhelminthes</taxon>
        <taxon>Cestoda</taxon>
        <taxon>Eucestoda</taxon>
        <taxon>Diphyllobothriidea</taxon>
        <taxon>Diphyllobothriidae</taxon>
        <taxon>Dibothriocephalus</taxon>
    </lineage>
</organism>
<name>A0A3P7LCY5_DIBLA</name>
<dbReference type="AlphaFoldDB" id="A0A3P7LCY5"/>
<evidence type="ECO:0008006" key="4">
    <source>
        <dbReference type="Google" id="ProtNLM"/>
    </source>
</evidence>
<keyword evidence="1" id="KW-0472">Membrane</keyword>
<keyword evidence="1" id="KW-1133">Transmembrane helix</keyword>
<keyword evidence="1" id="KW-0812">Transmembrane</keyword>
<dbReference type="CDD" id="cd00054">
    <property type="entry name" value="EGF_CA"/>
    <property type="match status" value="1"/>
</dbReference>
<dbReference type="Pfam" id="PF14670">
    <property type="entry name" value="FXa_inhibition"/>
    <property type="match status" value="1"/>
</dbReference>
<dbReference type="Gene3D" id="2.10.25.10">
    <property type="entry name" value="Laminin"/>
    <property type="match status" value="1"/>
</dbReference>
<evidence type="ECO:0000256" key="1">
    <source>
        <dbReference type="SAM" id="Phobius"/>
    </source>
</evidence>
<feature type="transmembrane region" description="Helical" evidence="1">
    <location>
        <begin position="119"/>
        <end position="142"/>
    </location>
</feature>
<keyword evidence="3" id="KW-1185">Reference proteome</keyword>
<sequence>MNFNGGCQGKCVNTAGSYQCICPIGEELGPDGKQCISSAYIRDESAQSESSNAIIYKQDQQAVGPSQIWKREQASQTEWKKERNLIDVTTMDRGQYQKDIMMGDEAFGENDVSYGNCQLLIRVLLIVSVPSLVSVVVVVVVVTSKGVRSGDLAVAANTPAMIAKTVAYAAKIDEVVSAPLALLENYVNRNVLL</sequence>
<evidence type="ECO:0000313" key="3">
    <source>
        <dbReference type="Proteomes" id="UP000281553"/>
    </source>
</evidence>
<protein>
    <recommendedName>
        <fullName evidence="4">EGF-like domain-containing protein</fullName>
    </recommendedName>
</protein>
<dbReference type="OrthoDB" id="6286622at2759"/>